<dbReference type="NCBIfam" id="NF001484">
    <property type="entry name" value="PRK00331.1"/>
    <property type="match status" value="1"/>
</dbReference>
<dbReference type="InterPro" id="IPR046348">
    <property type="entry name" value="SIS_dom_sf"/>
</dbReference>
<dbReference type="EMBL" id="MF782455">
    <property type="protein sequence ID" value="ATZ80953.1"/>
    <property type="molecule type" value="Genomic_DNA"/>
</dbReference>
<evidence type="ECO:0000256" key="3">
    <source>
        <dbReference type="ARBA" id="ARBA00022576"/>
    </source>
</evidence>
<evidence type="ECO:0000256" key="6">
    <source>
        <dbReference type="ARBA" id="ARBA00022962"/>
    </source>
</evidence>
<gene>
    <name evidence="9" type="ORF">BMW23_0908</name>
</gene>
<dbReference type="Pfam" id="PF01380">
    <property type="entry name" value="SIS"/>
    <property type="match status" value="2"/>
</dbReference>
<keyword evidence="6" id="KW-0315">Glutamine amidotransferase</keyword>
<dbReference type="InterPro" id="IPR035466">
    <property type="entry name" value="GlmS/AgaS_SIS"/>
</dbReference>
<dbReference type="GO" id="GO:0006047">
    <property type="term" value="P:UDP-N-acetylglucosamine metabolic process"/>
    <property type="evidence" value="ECO:0007669"/>
    <property type="project" value="TreeGrafter"/>
</dbReference>
<sequence>MCGIFAYIGFDNSFLHGYNGIQKLLNRGYDSVGVTTINNNDTFITHKYASDDNNLANNKILMHQHEHNGSISIFHSRWRTVGDKSDINSHPHNDTKNLFSLVHNGIIENYISLREFLITNGYIFLSDTDTEVIVNLISYYYCADNININNETKVINAIYTALSYIKGTYGLCILCIDTPNNIYCIRNGSPILIGLSNNKDVAMISSEKYAFSKEITEYFPIDNNDLIVLKKEMYTIDYFVYSNKNYDKYKCTSDIESHTSSPYAHWTIKEINDQIVSCSNVIEKKIYDNDIINLDDLNNHKNLILNNCENLIMLGCGTSHHAGLSVLHIFKQIKRFNTIQVYDGSEFSINDIPKNGKTCVIFISQSGETKDLHRCLELCNSYNIITIGVINVVDSLIAREVTCKVYLECGREFAVASTKAFSSQIIVLTMIAIWFYQNIIGEYVYINSMINKIKNLSEHINNVINDNTQKCMNIATYLQKKNHVFLLGKESMEFIAKEGALKLKEIGYIHAEGYNSSALKHGTYALLETDFPVILLTPNDLNFNRNQGIFDELKARGAYVIGISNIHLDDKYDDKIYIQNDSYLEITICVVLQLIAYYLSIKKGINPDFPKNLSKTISVD</sequence>
<keyword evidence="10" id="KW-1185">Reference proteome</keyword>
<dbReference type="SUPFAM" id="SSF53697">
    <property type="entry name" value="SIS domain"/>
    <property type="match status" value="1"/>
</dbReference>
<dbReference type="GO" id="GO:0004360">
    <property type="term" value="F:glutamine-fructose-6-phosphate transaminase (isomerizing) activity"/>
    <property type="evidence" value="ECO:0007669"/>
    <property type="project" value="UniProtKB-EC"/>
</dbReference>
<evidence type="ECO:0000313" key="10">
    <source>
        <dbReference type="Proteomes" id="UP000240325"/>
    </source>
</evidence>
<dbReference type="GO" id="GO:0006002">
    <property type="term" value="P:fructose 6-phosphate metabolic process"/>
    <property type="evidence" value="ECO:0007669"/>
    <property type="project" value="TreeGrafter"/>
</dbReference>
<dbReference type="InterPro" id="IPR001347">
    <property type="entry name" value="SIS_dom"/>
</dbReference>
<dbReference type="PANTHER" id="PTHR10937">
    <property type="entry name" value="GLUCOSAMINE--FRUCTOSE-6-PHOSPHATE AMINOTRANSFERASE, ISOMERIZING"/>
    <property type="match status" value="1"/>
</dbReference>
<dbReference type="Gene3D" id="3.60.20.10">
    <property type="entry name" value="Glutamine Phosphoribosylpyrophosphate, subunit 1, domain 1"/>
    <property type="match status" value="1"/>
</dbReference>
<comment type="catalytic activity">
    <reaction evidence="1">
        <text>D-fructose 6-phosphate + L-glutamine = D-glucosamine 6-phosphate + L-glutamate</text>
        <dbReference type="Rhea" id="RHEA:13237"/>
        <dbReference type="ChEBI" id="CHEBI:29985"/>
        <dbReference type="ChEBI" id="CHEBI:58359"/>
        <dbReference type="ChEBI" id="CHEBI:58725"/>
        <dbReference type="ChEBI" id="CHEBI:61527"/>
        <dbReference type="EC" id="2.6.1.16"/>
    </reaction>
</comment>
<evidence type="ECO:0000313" key="9">
    <source>
        <dbReference type="EMBL" id="ATZ80953.1"/>
    </source>
</evidence>
<proteinExistence type="predicted"/>
<name>A0A2H4UVK4_9VIRU</name>
<dbReference type="CDD" id="cd05009">
    <property type="entry name" value="SIS_GlmS_GlmD_2"/>
    <property type="match status" value="1"/>
</dbReference>
<feature type="domain" description="SIS" evidence="8">
    <location>
        <begin position="474"/>
        <end position="610"/>
    </location>
</feature>
<dbReference type="Gene3D" id="3.40.50.10490">
    <property type="entry name" value="Glucose-6-phosphate isomerase like protein, domain 1"/>
    <property type="match status" value="2"/>
</dbReference>
<accession>A0A2H4UVK4</accession>
<dbReference type="CDD" id="cd05008">
    <property type="entry name" value="SIS_GlmS_GlmD_1"/>
    <property type="match status" value="1"/>
</dbReference>
<keyword evidence="4" id="KW-0808">Transferase</keyword>
<keyword evidence="3" id="KW-0032">Aminotransferase</keyword>
<evidence type="ECO:0000256" key="1">
    <source>
        <dbReference type="ARBA" id="ARBA00001031"/>
    </source>
</evidence>
<dbReference type="GO" id="GO:0097367">
    <property type="term" value="F:carbohydrate derivative binding"/>
    <property type="evidence" value="ECO:0007669"/>
    <property type="project" value="InterPro"/>
</dbReference>
<dbReference type="PANTHER" id="PTHR10937:SF0">
    <property type="entry name" value="GLUTAMINE--FRUCTOSE-6-PHOSPHATE TRANSAMINASE (ISOMERIZING)"/>
    <property type="match status" value="1"/>
</dbReference>
<dbReference type="PROSITE" id="PS51464">
    <property type="entry name" value="SIS"/>
    <property type="match status" value="2"/>
</dbReference>
<organism evidence="9">
    <name type="scientific">Bodo saltans virus</name>
    <dbReference type="NCBI Taxonomy" id="2024608"/>
    <lineage>
        <taxon>Viruses</taxon>
        <taxon>Varidnaviria</taxon>
        <taxon>Bamfordvirae</taxon>
        <taxon>Nucleocytoviricota</taxon>
        <taxon>Megaviricetes</taxon>
        <taxon>Imitervirales</taxon>
        <taxon>Mimiviridae</taxon>
        <taxon>Klosneuvirinae</taxon>
        <taxon>Theiavirus</taxon>
        <taxon>Theiavirus salishense</taxon>
    </lineage>
</organism>
<feature type="domain" description="Glutamine amidotransferase type-2" evidence="7">
    <location>
        <begin position="2"/>
        <end position="232"/>
    </location>
</feature>
<dbReference type="Proteomes" id="UP000240325">
    <property type="component" value="Segment"/>
</dbReference>
<dbReference type="InterPro" id="IPR035490">
    <property type="entry name" value="GlmS/FrlB_SIS"/>
</dbReference>
<dbReference type="SUPFAM" id="SSF56235">
    <property type="entry name" value="N-terminal nucleophile aminohydrolases (Ntn hydrolases)"/>
    <property type="match status" value="1"/>
</dbReference>
<dbReference type="InterPro" id="IPR017932">
    <property type="entry name" value="GATase_2_dom"/>
</dbReference>
<dbReference type="EC" id="2.6.1.16" evidence="2"/>
<evidence type="ECO:0000259" key="7">
    <source>
        <dbReference type="PROSITE" id="PS51278"/>
    </source>
</evidence>
<evidence type="ECO:0000256" key="2">
    <source>
        <dbReference type="ARBA" id="ARBA00012916"/>
    </source>
</evidence>
<evidence type="ECO:0000259" key="8">
    <source>
        <dbReference type="PROSITE" id="PS51464"/>
    </source>
</evidence>
<dbReference type="PROSITE" id="PS51278">
    <property type="entry name" value="GATASE_TYPE_2"/>
    <property type="match status" value="1"/>
</dbReference>
<evidence type="ECO:0000256" key="4">
    <source>
        <dbReference type="ARBA" id="ARBA00022679"/>
    </source>
</evidence>
<dbReference type="NCBIfam" id="TIGR01135">
    <property type="entry name" value="glmS"/>
    <property type="match status" value="1"/>
</dbReference>
<feature type="domain" description="SIS" evidence="8">
    <location>
        <begin position="300"/>
        <end position="441"/>
    </location>
</feature>
<dbReference type="InterPro" id="IPR005855">
    <property type="entry name" value="GFAT"/>
</dbReference>
<protein>
    <recommendedName>
        <fullName evidence="2">glutamine--fructose-6-phosphate transaminase (isomerizing)</fullName>
        <ecNumber evidence="2">2.6.1.16</ecNumber>
    </recommendedName>
</protein>
<dbReference type="GO" id="GO:0006487">
    <property type="term" value="P:protein N-linked glycosylation"/>
    <property type="evidence" value="ECO:0007669"/>
    <property type="project" value="TreeGrafter"/>
</dbReference>
<reference evidence="9" key="1">
    <citation type="journal article" date="2017" name="Elife">
        <title>The kinetoplastid-infecting Bodo saltans virus (BsV), a window into the most abundant giant viruses in the sea.</title>
        <authorList>
            <person name="Deeg C.M."/>
            <person name="Chow C.-E.T."/>
            <person name="Suttle C.A."/>
        </authorList>
    </citation>
    <scope>NUCLEOTIDE SEQUENCE</scope>
    <source>
        <strain evidence="9">NG1</strain>
    </source>
</reference>
<evidence type="ECO:0000256" key="5">
    <source>
        <dbReference type="ARBA" id="ARBA00022737"/>
    </source>
</evidence>
<dbReference type="InterPro" id="IPR029055">
    <property type="entry name" value="Ntn_hydrolases_N"/>
</dbReference>
<keyword evidence="5" id="KW-0677">Repeat</keyword>
<dbReference type="Pfam" id="PF13522">
    <property type="entry name" value="GATase_6"/>
    <property type="match status" value="1"/>
</dbReference>